<dbReference type="Proteomes" id="UP000887563">
    <property type="component" value="Unplaced"/>
</dbReference>
<evidence type="ECO:0000256" key="2">
    <source>
        <dbReference type="SAM" id="MobiDB-lite"/>
    </source>
</evidence>
<dbReference type="PROSITE" id="PS50119">
    <property type="entry name" value="ZF_BBOX"/>
    <property type="match status" value="1"/>
</dbReference>
<evidence type="ECO:0000256" key="1">
    <source>
        <dbReference type="PROSITE-ProRule" id="PRU00024"/>
    </source>
</evidence>
<dbReference type="GO" id="GO:0061630">
    <property type="term" value="F:ubiquitin protein ligase activity"/>
    <property type="evidence" value="ECO:0007669"/>
    <property type="project" value="TreeGrafter"/>
</dbReference>
<evidence type="ECO:0000313" key="5">
    <source>
        <dbReference type="WBParaSite" id="Minc3s00601g14940"/>
    </source>
</evidence>
<name>A0A914LKY0_MELIC</name>
<protein>
    <submittedName>
        <fullName evidence="5">B box-type domain-containing protein</fullName>
    </submittedName>
</protein>
<proteinExistence type="predicted"/>
<dbReference type="Gene3D" id="3.30.160.60">
    <property type="entry name" value="Classic Zinc Finger"/>
    <property type="match status" value="1"/>
</dbReference>
<dbReference type="PANTHER" id="PTHR24104:SF51">
    <property type="entry name" value="SMP-30_GLUCONOLACTONASE_LRE-LIKE REGION DOMAIN-CONTAINING PROTEIN"/>
    <property type="match status" value="1"/>
</dbReference>
<keyword evidence="4" id="KW-1185">Reference proteome</keyword>
<dbReference type="AlphaFoldDB" id="A0A914LKY0"/>
<keyword evidence="1" id="KW-0862">Zinc</keyword>
<dbReference type="SUPFAM" id="SSF101898">
    <property type="entry name" value="NHL repeat"/>
    <property type="match status" value="1"/>
</dbReference>
<dbReference type="WBParaSite" id="Minc3s00601g14940">
    <property type="protein sequence ID" value="Minc3s00601g14940"/>
    <property type="gene ID" value="Minc3s00601g14940"/>
</dbReference>
<keyword evidence="1" id="KW-0863">Zinc-finger</keyword>
<dbReference type="InterPro" id="IPR003649">
    <property type="entry name" value="Bbox_C"/>
</dbReference>
<keyword evidence="1" id="KW-0479">Metal-binding</keyword>
<evidence type="ECO:0000313" key="4">
    <source>
        <dbReference type="Proteomes" id="UP000887563"/>
    </source>
</evidence>
<evidence type="ECO:0000259" key="3">
    <source>
        <dbReference type="PROSITE" id="PS50119"/>
    </source>
</evidence>
<reference evidence="5" key="1">
    <citation type="submission" date="2022-11" db="UniProtKB">
        <authorList>
            <consortium name="WormBaseParasite"/>
        </authorList>
    </citation>
    <scope>IDENTIFICATION</scope>
</reference>
<feature type="domain" description="B box-type" evidence="3">
    <location>
        <begin position="24"/>
        <end position="63"/>
    </location>
</feature>
<sequence>MFSEKDKLSNQQEGLLKEGGMETIKLALCNKHKGDFELICPSCDELLCKQCAFEHVEHNVSPLNDLVFKWYKQSIHDLAKQAENKGRTTLDARSAIPDRKFLLQQSYHKCRDKIEDAFQFYARVIDEVKLDLLASLDKNRDEKEEHLDSLYQKIDMQTSRLQDALSYTNNLLEKGTIVDLCLNRKKIWQQLKLLMHSMPDVNEEVDLDFDILSQHEFKKKFESVIGGIKCRITGPPKEPAVIMNALLGNSPSNKLDTFDDFDNKLKQQQQLILSSAINNCQNLANNSSIDWTDSSNLFAQHSNTSSIITAAIPTTTTNSGPGTIGMERRQNRNSNGNSYLSGDSGIYSSASDMTISSPIQQQQLGGTPETFNMGRFGIPESFGSAFRAPATTLDSGQQLDPGNLIFSDNYFGNTQSKIWSANYSTTQNMFGNFDANRPRELMDSRFGLNDFPPLGSDPSGFRSRSSLCTTPSIDTFVPPMSIHQNYQPMVAAGRHYGINSQQQIEVNFTNDKEGTLNANLIYFWYHSIENLRPSPTIRMIGRPPRIRWRFPCMQILYTFCSNTLSTQDTFNTPQGLALGLDNEVAISDTNNHRCVIVDVKGNFLRFIGSSGTEEGHVYYPKKVVSLIRNRDCRYIVLDRGTNQQFNRLQLFKNSGEYVCRLSLPCQIDQVSVMTVNKENEQLIIVDNKNLVHAFEFETFNQLTLVRQFSISGNVHEPSDLGVYKGYYYITDYKMHGVVVYTLEGYYYITDYKMHGVVVYTLEGKLHRKFGGLDTTPYPVGIDFSKSGDVLVGDSHGNHFHIVVFNLQGQALHHYRCYQQKVSRCTGLKINSEGHIVTMSRQNSAVIGQALHHYRCYQQKVSRCTGLKINSEGHIVTMSRQNSAVIVFNTLYIPSA</sequence>
<accession>A0A914LKY0</accession>
<dbReference type="GO" id="GO:0043161">
    <property type="term" value="P:proteasome-mediated ubiquitin-dependent protein catabolic process"/>
    <property type="evidence" value="ECO:0007669"/>
    <property type="project" value="TreeGrafter"/>
</dbReference>
<dbReference type="SMART" id="SM00502">
    <property type="entry name" value="BBC"/>
    <property type="match status" value="1"/>
</dbReference>
<dbReference type="GO" id="GO:0008270">
    <property type="term" value="F:zinc ion binding"/>
    <property type="evidence" value="ECO:0007669"/>
    <property type="project" value="UniProtKB-KW"/>
</dbReference>
<dbReference type="InterPro" id="IPR011042">
    <property type="entry name" value="6-blade_b-propeller_TolB-like"/>
</dbReference>
<dbReference type="Pfam" id="PF00643">
    <property type="entry name" value="zf-B_box"/>
    <property type="match status" value="1"/>
</dbReference>
<organism evidence="4 5">
    <name type="scientific">Meloidogyne incognita</name>
    <name type="common">Southern root-knot nematode worm</name>
    <name type="synonym">Oxyuris incognita</name>
    <dbReference type="NCBI Taxonomy" id="6306"/>
    <lineage>
        <taxon>Eukaryota</taxon>
        <taxon>Metazoa</taxon>
        <taxon>Ecdysozoa</taxon>
        <taxon>Nematoda</taxon>
        <taxon>Chromadorea</taxon>
        <taxon>Rhabditida</taxon>
        <taxon>Tylenchina</taxon>
        <taxon>Tylenchomorpha</taxon>
        <taxon>Tylenchoidea</taxon>
        <taxon>Meloidogynidae</taxon>
        <taxon>Meloidogyninae</taxon>
        <taxon>Meloidogyne</taxon>
        <taxon>Meloidogyne incognita group</taxon>
    </lineage>
</organism>
<dbReference type="Gene3D" id="2.120.10.30">
    <property type="entry name" value="TolB, C-terminal domain"/>
    <property type="match status" value="2"/>
</dbReference>
<dbReference type="GO" id="GO:0000209">
    <property type="term" value="P:protein polyubiquitination"/>
    <property type="evidence" value="ECO:0007669"/>
    <property type="project" value="TreeGrafter"/>
</dbReference>
<feature type="region of interest" description="Disordered" evidence="2">
    <location>
        <begin position="313"/>
        <end position="341"/>
    </location>
</feature>
<dbReference type="InterPro" id="IPR050952">
    <property type="entry name" value="TRIM-NHL_E3_ligases"/>
</dbReference>
<dbReference type="SMART" id="SM00336">
    <property type="entry name" value="BBOX"/>
    <property type="match status" value="1"/>
</dbReference>
<dbReference type="SUPFAM" id="SSF57845">
    <property type="entry name" value="B-box zinc-binding domain"/>
    <property type="match status" value="1"/>
</dbReference>
<dbReference type="InterPro" id="IPR000315">
    <property type="entry name" value="Znf_B-box"/>
</dbReference>
<dbReference type="PANTHER" id="PTHR24104">
    <property type="entry name" value="E3 UBIQUITIN-PROTEIN LIGASE NHLRC1-RELATED"/>
    <property type="match status" value="1"/>
</dbReference>
<feature type="compositionally biased region" description="Polar residues" evidence="2">
    <location>
        <begin position="332"/>
        <end position="341"/>
    </location>
</feature>